<organism evidence="1 2">
    <name type="scientific">Fusarium torreyae</name>
    <dbReference type="NCBI Taxonomy" id="1237075"/>
    <lineage>
        <taxon>Eukaryota</taxon>
        <taxon>Fungi</taxon>
        <taxon>Dikarya</taxon>
        <taxon>Ascomycota</taxon>
        <taxon>Pezizomycotina</taxon>
        <taxon>Sordariomycetes</taxon>
        <taxon>Hypocreomycetidae</taxon>
        <taxon>Hypocreales</taxon>
        <taxon>Nectriaceae</taxon>
        <taxon>Fusarium</taxon>
    </lineage>
</organism>
<name>A0A9W8RPQ7_9HYPO</name>
<keyword evidence="2" id="KW-1185">Reference proteome</keyword>
<evidence type="ECO:0000313" key="2">
    <source>
        <dbReference type="Proteomes" id="UP001152049"/>
    </source>
</evidence>
<protein>
    <submittedName>
        <fullName evidence="1">Uncharacterized protein</fullName>
    </submittedName>
</protein>
<dbReference type="AlphaFoldDB" id="A0A9W8RPQ7"/>
<accession>A0A9W8RPQ7</accession>
<dbReference type="EMBL" id="JAOQAZ010000036">
    <property type="protein sequence ID" value="KAJ4248349.1"/>
    <property type="molecule type" value="Genomic_DNA"/>
</dbReference>
<comment type="caution">
    <text evidence="1">The sequence shown here is derived from an EMBL/GenBank/DDBJ whole genome shotgun (WGS) entry which is preliminary data.</text>
</comment>
<evidence type="ECO:0000313" key="1">
    <source>
        <dbReference type="EMBL" id="KAJ4248349.1"/>
    </source>
</evidence>
<reference evidence="1" key="1">
    <citation type="submission" date="2022-09" db="EMBL/GenBank/DDBJ databases">
        <title>Fusarium specimens isolated from Avocado Roots.</title>
        <authorList>
            <person name="Stajich J."/>
            <person name="Roper C."/>
            <person name="Heimlech-Rivalta G."/>
        </authorList>
    </citation>
    <scope>NUCLEOTIDE SEQUENCE</scope>
    <source>
        <strain evidence="1">CF00136</strain>
    </source>
</reference>
<sequence length="192" mass="21843">MEFRFKIPKTAHVQHPSSQKCQDLPSTLAFVNVNNPTQIKEKATQRKIRRHVMKDIGLSRRMGTVHHDTSALSQSQPLFWGDINVCVNFKTLFEAMDMVSEGLLAIAVLDPSLNFQRKLDERLNSPETVDEMKQYTESLSLVRTSITPESRMRVGNTEKWLMHMAGLERIIELGGGIEALESCPSIRQSLFM</sequence>
<dbReference type="OrthoDB" id="3469225at2759"/>
<dbReference type="Proteomes" id="UP001152049">
    <property type="component" value="Unassembled WGS sequence"/>
</dbReference>
<gene>
    <name evidence="1" type="ORF">NW762_012678</name>
</gene>
<proteinExistence type="predicted"/>